<evidence type="ECO:0000313" key="1">
    <source>
        <dbReference type="EMBL" id="CAI6333519.1"/>
    </source>
</evidence>
<dbReference type="AlphaFoldDB" id="A0A9W4UD53"/>
<sequence length="82" mass="9247">MCKPAFRWKKRQSTKDCFWLLQSSGCPYATIHSDLYIASEAEQGMAAWGSCFDTGKDELLQGEYTIRNFCEVEAQLCEPGAV</sequence>
<organism evidence="1 2">
    <name type="scientific">Periconia digitata</name>
    <dbReference type="NCBI Taxonomy" id="1303443"/>
    <lineage>
        <taxon>Eukaryota</taxon>
        <taxon>Fungi</taxon>
        <taxon>Dikarya</taxon>
        <taxon>Ascomycota</taxon>
        <taxon>Pezizomycotina</taxon>
        <taxon>Dothideomycetes</taxon>
        <taxon>Pleosporomycetidae</taxon>
        <taxon>Pleosporales</taxon>
        <taxon>Massarineae</taxon>
        <taxon>Periconiaceae</taxon>
        <taxon>Periconia</taxon>
    </lineage>
</organism>
<protein>
    <submittedName>
        <fullName evidence="1">Uncharacterized protein</fullName>
    </submittedName>
</protein>
<accession>A0A9W4UD53</accession>
<dbReference type="EMBL" id="CAOQHR010000004">
    <property type="protein sequence ID" value="CAI6333519.1"/>
    <property type="molecule type" value="Genomic_DNA"/>
</dbReference>
<proteinExistence type="predicted"/>
<dbReference type="Proteomes" id="UP001152607">
    <property type="component" value="Unassembled WGS sequence"/>
</dbReference>
<name>A0A9W4UD53_9PLEO</name>
<evidence type="ECO:0000313" key="2">
    <source>
        <dbReference type="Proteomes" id="UP001152607"/>
    </source>
</evidence>
<keyword evidence="2" id="KW-1185">Reference proteome</keyword>
<gene>
    <name evidence="1" type="ORF">PDIGIT_LOCUS6561</name>
</gene>
<comment type="caution">
    <text evidence="1">The sequence shown here is derived from an EMBL/GenBank/DDBJ whole genome shotgun (WGS) entry which is preliminary data.</text>
</comment>
<reference evidence="1" key="1">
    <citation type="submission" date="2023-01" db="EMBL/GenBank/DDBJ databases">
        <authorList>
            <person name="Van Ghelder C."/>
            <person name="Rancurel C."/>
        </authorList>
    </citation>
    <scope>NUCLEOTIDE SEQUENCE</scope>
    <source>
        <strain evidence="1">CNCM I-4278</strain>
    </source>
</reference>